<comment type="function">
    <text evidence="14">Glutamate-gated receptor that probably acts as a non-selective cation channel. May be involved in light-signal transduction and calcium homeostasis via the regulation of calcium influx into cells.</text>
</comment>
<dbReference type="Pfam" id="PF01094">
    <property type="entry name" value="ANF_receptor"/>
    <property type="match status" value="1"/>
</dbReference>
<keyword evidence="12 15" id="KW-1071">Ligand-gated ion channel</keyword>
<accession>A0AA41V4L3</accession>
<dbReference type="SUPFAM" id="SSF53822">
    <property type="entry name" value="Periplasmic binding protein-like I"/>
    <property type="match status" value="1"/>
</dbReference>
<evidence type="ECO:0000256" key="2">
    <source>
        <dbReference type="ARBA" id="ARBA00008685"/>
    </source>
</evidence>
<protein>
    <recommendedName>
        <fullName evidence="15">Glutamate receptor</fullName>
    </recommendedName>
</protein>
<keyword evidence="10 15" id="KW-0675">Receptor</keyword>
<dbReference type="AlphaFoldDB" id="A0AA41V4L3"/>
<dbReference type="FunFam" id="1.10.287.70:FF:000037">
    <property type="entry name" value="Glutamate receptor"/>
    <property type="match status" value="1"/>
</dbReference>
<keyword evidence="11" id="KW-0325">Glycoprotein</keyword>
<evidence type="ECO:0000256" key="11">
    <source>
        <dbReference type="ARBA" id="ARBA00023180"/>
    </source>
</evidence>
<dbReference type="SMART" id="SM00079">
    <property type="entry name" value="PBPe"/>
    <property type="match status" value="1"/>
</dbReference>
<comment type="function">
    <text evidence="15">Glutamate-gated receptor that probably acts as non-selective cation channel.</text>
</comment>
<feature type="transmembrane region" description="Helical" evidence="18">
    <location>
        <begin position="12"/>
        <end position="29"/>
    </location>
</feature>
<dbReference type="PANTHER" id="PTHR34836">
    <property type="entry name" value="OS06G0188250 PROTEIN"/>
    <property type="match status" value="1"/>
</dbReference>
<keyword evidence="13 15" id="KW-0407">Ion channel</keyword>
<evidence type="ECO:0000256" key="1">
    <source>
        <dbReference type="ARBA" id="ARBA00004141"/>
    </source>
</evidence>
<dbReference type="InterPro" id="IPR001828">
    <property type="entry name" value="ANF_lig-bd_rcpt"/>
</dbReference>
<keyword evidence="8 15" id="KW-0406">Ion transport</keyword>
<dbReference type="Gene3D" id="1.10.287.70">
    <property type="match status" value="1"/>
</dbReference>
<evidence type="ECO:0000256" key="8">
    <source>
        <dbReference type="ARBA" id="ARBA00023065"/>
    </source>
</evidence>
<feature type="disulfide bond" evidence="16">
    <location>
        <begin position="760"/>
        <end position="816"/>
    </location>
</feature>
<evidence type="ECO:0000313" key="21">
    <source>
        <dbReference type="Proteomes" id="UP001177140"/>
    </source>
</evidence>
<dbReference type="CDD" id="cd13686">
    <property type="entry name" value="GluR_Plant"/>
    <property type="match status" value="1"/>
</dbReference>
<dbReference type="InterPro" id="IPR017103">
    <property type="entry name" value="Iontropic_Glu_rcpt_pln"/>
</dbReference>
<evidence type="ECO:0000313" key="20">
    <source>
        <dbReference type="EMBL" id="MCL7034415.1"/>
    </source>
</evidence>
<dbReference type="InterPro" id="IPR001320">
    <property type="entry name" value="Iontro_rcpt_C"/>
</dbReference>
<dbReference type="EMBL" id="JAJJMA010145245">
    <property type="protein sequence ID" value="MCL7034415.1"/>
    <property type="molecule type" value="Genomic_DNA"/>
</dbReference>
<evidence type="ECO:0000256" key="4">
    <source>
        <dbReference type="ARBA" id="ARBA00022448"/>
    </source>
</evidence>
<keyword evidence="5 18" id="KW-0812">Transmembrane</keyword>
<dbReference type="InterPro" id="IPR015683">
    <property type="entry name" value="Ionotropic_Glu_rcpt"/>
</dbReference>
<evidence type="ECO:0000256" key="6">
    <source>
        <dbReference type="ARBA" id="ARBA00022729"/>
    </source>
</evidence>
<dbReference type="InterPro" id="IPR019594">
    <property type="entry name" value="Glu/Gly-bd"/>
</dbReference>
<gene>
    <name evidence="20" type="ORF">MKW94_006142</name>
</gene>
<dbReference type="SUPFAM" id="SSF53850">
    <property type="entry name" value="Periplasmic binding protein-like II"/>
    <property type="match status" value="1"/>
</dbReference>
<dbReference type="FunFam" id="3.40.50.2300:FF:000310">
    <property type="entry name" value="Glutamate receptor"/>
    <property type="match status" value="1"/>
</dbReference>
<evidence type="ECO:0000256" key="9">
    <source>
        <dbReference type="ARBA" id="ARBA00023136"/>
    </source>
</evidence>
<evidence type="ECO:0000256" key="12">
    <source>
        <dbReference type="ARBA" id="ARBA00023286"/>
    </source>
</evidence>
<keyword evidence="4 15" id="KW-0813">Transport</keyword>
<dbReference type="GO" id="GO:0015276">
    <property type="term" value="F:ligand-gated monoatomic ion channel activity"/>
    <property type="evidence" value="ECO:0007669"/>
    <property type="project" value="InterPro"/>
</dbReference>
<keyword evidence="21" id="KW-1185">Reference proteome</keyword>
<dbReference type="CDD" id="cd19990">
    <property type="entry name" value="PBP1_GABAb_receptor_plant"/>
    <property type="match status" value="1"/>
</dbReference>
<feature type="region of interest" description="Disordered" evidence="17">
    <location>
        <begin position="954"/>
        <end position="986"/>
    </location>
</feature>
<feature type="domain" description="Ionotropic glutamate receptor C-terminal" evidence="19">
    <location>
        <begin position="463"/>
        <end position="811"/>
    </location>
</feature>
<dbReference type="Gene3D" id="3.40.190.10">
    <property type="entry name" value="Periplasmic binding protein-like II"/>
    <property type="match status" value="1"/>
</dbReference>
<evidence type="ECO:0000256" key="16">
    <source>
        <dbReference type="PIRSR" id="PIRSR037090-50"/>
    </source>
</evidence>
<comment type="subunit">
    <text evidence="3">May form heteromers.</text>
</comment>
<keyword evidence="9 15" id="KW-0472">Membrane</keyword>
<dbReference type="Pfam" id="PF10613">
    <property type="entry name" value="Lig_chan-Glu_bd"/>
    <property type="match status" value="1"/>
</dbReference>
<feature type="compositionally biased region" description="Polar residues" evidence="17">
    <location>
        <begin position="970"/>
        <end position="980"/>
    </location>
</feature>
<evidence type="ECO:0000259" key="19">
    <source>
        <dbReference type="SMART" id="SM00079"/>
    </source>
</evidence>
<feature type="transmembrane region" description="Helical" evidence="18">
    <location>
        <begin position="592"/>
        <end position="610"/>
    </location>
</feature>
<evidence type="ECO:0000256" key="13">
    <source>
        <dbReference type="ARBA" id="ARBA00023303"/>
    </source>
</evidence>
<keyword evidence="7 18" id="KW-1133">Transmembrane helix</keyword>
<dbReference type="GO" id="GO:0016020">
    <property type="term" value="C:membrane"/>
    <property type="evidence" value="ECO:0007669"/>
    <property type="project" value="UniProtKB-SubCell"/>
</dbReference>
<sequence>MIESIHPHHRKHVFSLIFSWLSILVLFLMRNDHHGILVMGQNTTIPVPKDGEEFKVGVILDSDTLLGKTGLISISMAISDFYASSTTTSHKRRLVLHIRDSNRDVVGAASAAIDLMKNVGVQAIIGPATSSQTDFTVQLGNKARVPIISFSATSPFISPNQNSYFIRTGGNDSSQVKAIAAIVKAFGWREVVLLYEDTEFGNRVVPYLTDGLQEINTRVPYRSVLPQLATDDQIDKELYKLMTMQTRVFVVHATPSLGISIFQRAKMIGMMRVLGVRPYVPRSKKLDTFRAKWRKKFLEEYPDTEGKSDDLNIYGIWAYDTAWALATAVEKLKMSTNSTGFLKPRVELKNKGDITTIGVSQIGQELLQQLSNVQFRGLSGEFRLSNRQLHLDVFQILNVVGHHGGREVGIWTPDNGIARDIGSSKTDASGTSSTSKANLRHIIWPGESINAPKGWVLPTNGKRLRIGVPVKDGFSDFVKVGRNTTNLTEVHGFCIDVFDAVMRILPYAVPYDFFAFLEHGDTVTSSYNELVYQVYTQNYDAVVGDITIIANRSQYVEFTLPFSESGVTMMVPVKKNERTNAWIFLKPLQMELWLTSAAFFVLTGVVIWVLEHRINDEFRGPVSHQIGTMFWFSFSTLVFAHKERVMSNLSRFVVIIWVFVVLILTSSYTASLTSLLTVNLLEPTFTDVDVLIKNNYNVGYQEGSFVFEMLKQKGFRVSNLHAFSSPAEFDEAFTKGSDNGGIVAAFDEKPYLKLILAQYCNKYMMVGPTYKTAGFGFAFPIGSPLVHDISRAILEVTEGDEMTKIEAKLGDLSKKCPVDVNPMTTSSSLTLDSFWGLFLIAGVSSTLAIVIFLICFLREHQNSFSRTNDSDTSIWQRVIHLARHFDHKDLSSHTFRKAYEVRDGHSNDDISPGASPSTFTLPYTPRDISVDTSPSIFTMPNSPDILNQARGTTFCPWEDHTTSSEIEDGANSSNQEMSTTEESKPT</sequence>
<evidence type="ECO:0000256" key="10">
    <source>
        <dbReference type="ARBA" id="ARBA00023170"/>
    </source>
</evidence>
<feature type="region of interest" description="Disordered" evidence="17">
    <location>
        <begin position="904"/>
        <end position="923"/>
    </location>
</feature>
<evidence type="ECO:0000256" key="15">
    <source>
        <dbReference type="PIRNR" id="PIRNR037090"/>
    </source>
</evidence>
<dbReference type="FunFam" id="3.40.190.10:FF:000195">
    <property type="entry name" value="Glutamate receptor 2.7"/>
    <property type="match status" value="1"/>
</dbReference>
<dbReference type="InterPro" id="IPR028082">
    <property type="entry name" value="Peripla_BP_I"/>
</dbReference>
<feature type="transmembrane region" description="Helical" evidence="18">
    <location>
        <begin position="652"/>
        <end position="670"/>
    </location>
</feature>
<evidence type="ECO:0000256" key="5">
    <source>
        <dbReference type="ARBA" id="ARBA00022692"/>
    </source>
</evidence>
<name>A0AA41V4L3_PAPNU</name>
<evidence type="ECO:0000256" key="14">
    <source>
        <dbReference type="ARBA" id="ARBA00049638"/>
    </source>
</evidence>
<keyword evidence="6" id="KW-0732">Signal</keyword>
<reference evidence="20" key="1">
    <citation type="submission" date="2022-03" db="EMBL/GenBank/DDBJ databases">
        <title>A functionally conserved STORR gene fusion in Papaver species that diverged 16.8 million years ago.</title>
        <authorList>
            <person name="Catania T."/>
        </authorList>
    </citation>
    <scope>NUCLEOTIDE SEQUENCE</scope>
    <source>
        <strain evidence="20">S-191538</strain>
    </source>
</reference>
<feature type="transmembrane region" description="Helical" evidence="18">
    <location>
        <begin position="834"/>
        <end position="857"/>
    </location>
</feature>
<dbReference type="Proteomes" id="UP001177140">
    <property type="component" value="Unassembled WGS sequence"/>
</dbReference>
<dbReference type="InterPro" id="IPR044440">
    <property type="entry name" value="GABAb_receptor_plant_PBP1"/>
</dbReference>
<dbReference type="PIRSF" id="PIRSF037090">
    <property type="entry name" value="Iontro_Glu-like_rcpt_pln"/>
    <property type="match status" value="1"/>
</dbReference>
<dbReference type="FunFam" id="3.40.190.10:FF:000103">
    <property type="entry name" value="Glutamate receptor"/>
    <property type="match status" value="1"/>
</dbReference>
<evidence type="ECO:0000256" key="3">
    <source>
        <dbReference type="ARBA" id="ARBA00011095"/>
    </source>
</evidence>
<comment type="subcellular location">
    <subcellularLocation>
        <location evidence="1">Membrane</location>
        <topology evidence="1">Multi-pass membrane protein</topology>
    </subcellularLocation>
</comment>
<evidence type="ECO:0000256" key="7">
    <source>
        <dbReference type="ARBA" id="ARBA00022989"/>
    </source>
</evidence>
<proteinExistence type="inferred from homology"/>
<comment type="caution">
    <text evidence="20">The sequence shown here is derived from an EMBL/GenBank/DDBJ whole genome shotgun (WGS) entry which is preliminary data.</text>
</comment>
<keyword evidence="16" id="KW-1015">Disulfide bond</keyword>
<dbReference type="PANTHER" id="PTHR34836:SF1">
    <property type="entry name" value="OS09G0428600 PROTEIN"/>
    <property type="match status" value="1"/>
</dbReference>
<dbReference type="Gene3D" id="3.40.50.2300">
    <property type="match status" value="3"/>
</dbReference>
<organism evidence="20 21">
    <name type="scientific">Papaver nudicaule</name>
    <name type="common">Iceland poppy</name>
    <dbReference type="NCBI Taxonomy" id="74823"/>
    <lineage>
        <taxon>Eukaryota</taxon>
        <taxon>Viridiplantae</taxon>
        <taxon>Streptophyta</taxon>
        <taxon>Embryophyta</taxon>
        <taxon>Tracheophyta</taxon>
        <taxon>Spermatophyta</taxon>
        <taxon>Magnoliopsida</taxon>
        <taxon>Ranunculales</taxon>
        <taxon>Papaveraceae</taxon>
        <taxon>Papaveroideae</taxon>
        <taxon>Papaver</taxon>
    </lineage>
</organism>
<dbReference type="Pfam" id="PF00060">
    <property type="entry name" value="Lig_chan"/>
    <property type="match status" value="1"/>
</dbReference>
<evidence type="ECO:0000256" key="18">
    <source>
        <dbReference type="SAM" id="Phobius"/>
    </source>
</evidence>
<comment type="similarity">
    <text evidence="2 15">Belongs to the glutamate-gated ion channel (TC 1.A.10.1) family.</text>
</comment>
<evidence type="ECO:0000256" key="17">
    <source>
        <dbReference type="SAM" id="MobiDB-lite"/>
    </source>
</evidence>